<keyword evidence="1" id="KW-0472">Membrane</keyword>
<dbReference type="PhylomeDB" id="E2C9F1"/>
<dbReference type="FunCoup" id="E2C9F1">
    <property type="interactions" value="370"/>
</dbReference>
<dbReference type="EMBL" id="GL453837">
    <property type="protein sequence ID" value="EFN75429.1"/>
    <property type="molecule type" value="Genomic_DNA"/>
</dbReference>
<name>E2C9F1_HARSA</name>
<feature type="transmembrane region" description="Helical" evidence="1">
    <location>
        <begin position="12"/>
        <end position="32"/>
    </location>
</feature>
<sequence>MRIPSFKFRNSILGVTATAVGYYAILTPHTVFLNRYKSIMARYQSYIEVPLSPYIHRTIQQVMDDLKLPQNIQKVIKPFSVHGLDVFQMGTLNAKYGARLGIPVNFCSTTEELHDKLQIKDEPINWSQEEAKALLNSLILSEGAKKFAIAREVLRIQAEEPCFNSFGLAVIIAVLWILYNTITLRFQLRDRNVTLCRSLYLSFTLLGAIIWIGIKDYHSYSLDSEHDRTLCALGAEYVKGGQEFYEKMLMRNKALWYLLEEDGKKGFTSNGNERTFLRQKHIPITYRRDFFNSQLN</sequence>
<evidence type="ECO:0000313" key="3">
    <source>
        <dbReference type="Proteomes" id="UP000008237"/>
    </source>
</evidence>
<feature type="transmembrane region" description="Helical" evidence="1">
    <location>
        <begin position="194"/>
        <end position="214"/>
    </location>
</feature>
<dbReference type="OMA" id="HTFGLKY"/>
<keyword evidence="1 2" id="KW-0812">Transmembrane</keyword>
<accession>E2C9F1</accession>
<organism evidence="3">
    <name type="scientific">Harpegnathos saltator</name>
    <name type="common">Jerdon's jumping ant</name>
    <dbReference type="NCBI Taxonomy" id="610380"/>
    <lineage>
        <taxon>Eukaryota</taxon>
        <taxon>Metazoa</taxon>
        <taxon>Ecdysozoa</taxon>
        <taxon>Arthropoda</taxon>
        <taxon>Hexapoda</taxon>
        <taxon>Insecta</taxon>
        <taxon>Pterygota</taxon>
        <taxon>Neoptera</taxon>
        <taxon>Endopterygota</taxon>
        <taxon>Hymenoptera</taxon>
        <taxon>Apocrita</taxon>
        <taxon>Aculeata</taxon>
        <taxon>Formicoidea</taxon>
        <taxon>Formicidae</taxon>
        <taxon>Ponerinae</taxon>
        <taxon>Ponerini</taxon>
        <taxon>Harpegnathos</taxon>
    </lineage>
</organism>
<protein>
    <submittedName>
        <fullName evidence="2">Transmembrane protein 177</fullName>
    </submittedName>
</protein>
<dbReference type="GO" id="GO:0016020">
    <property type="term" value="C:membrane"/>
    <property type="evidence" value="ECO:0007669"/>
    <property type="project" value="TreeGrafter"/>
</dbReference>
<keyword evidence="3" id="KW-1185">Reference proteome</keyword>
<dbReference type="InParanoid" id="E2C9F1"/>
<evidence type="ECO:0000256" key="1">
    <source>
        <dbReference type="SAM" id="Phobius"/>
    </source>
</evidence>
<proteinExistence type="predicted"/>
<reference evidence="2 3" key="1">
    <citation type="journal article" date="2010" name="Science">
        <title>Genomic comparison of the ants Camponotus floridanus and Harpegnathos saltator.</title>
        <authorList>
            <person name="Bonasio R."/>
            <person name="Zhang G."/>
            <person name="Ye C."/>
            <person name="Mutti N.S."/>
            <person name="Fang X."/>
            <person name="Qin N."/>
            <person name="Donahue G."/>
            <person name="Yang P."/>
            <person name="Li Q."/>
            <person name="Li C."/>
            <person name="Zhang P."/>
            <person name="Huang Z."/>
            <person name="Berger S.L."/>
            <person name="Reinberg D."/>
            <person name="Wang J."/>
            <person name="Liebig J."/>
        </authorList>
    </citation>
    <scope>NUCLEOTIDE SEQUENCE [LARGE SCALE GENOMIC DNA]</scope>
    <source>
        <strain evidence="2 3">R22 G/1</strain>
    </source>
</reference>
<dbReference type="PANTHER" id="PTHR21824:SF4">
    <property type="entry name" value="TRANSMEMBRANE PROTEIN 177"/>
    <property type="match status" value="1"/>
</dbReference>
<dbReference type="OrthoDB" id="110174at2759"/>
<dbReference type="KEGG" id="hst:105191377"/>
<keyword evidence="1" id="KW-1133">Transmembrane helix</keyword>
<dbReference type="Proteomes" id="UP000008237">
    <property type="component" value="Unassembled WGS sequence"/>
</dbReference>
<evidence type="ECO:0000313" key="2">
    <source>
        <dbReference type="EMBL" id="EFN75429.1"/>
    </source>
</evidence>
<gene>
    <name evidence="2" type="ORF">EAI_07604</name>
</gene>
<feature type="transmembrane region" description="Helical" evidence="1">
    <location>
        <begin position="163"/>
        <end position="182"/>
    </location>
</feature>
<dbReference type="InterPro" id="IPR026620">
    <property type="entry name" value="TMEM177"/>
</dbReference>
<dbReference type="AlphaFoldDB" id="E2C9F1"/>
<dbReference type="PANTHER" id="PTHR21824">
    <property type="entry name" value="TRANSMEMBRANE PROTEIN 177"/>
    <property type="match status" value="1"/>
</dbReference>